<dbReference type="AlphaFoldDB" id="A0A319DS77"/>
<evidence type="ECO:0000313" key="3">
    <source>
        <dbReference type="Proteomes" id="UP000248423"/>
    </source>
</evidence>
<proteinExistence type="predicted"/>
<keyword evidence="3" id="KW-1185">Reference proteome</keyword>
<gene>
    <name evidence="2" type="ORF">BO78DRAFT_329850</name>
</gene>
<feature type="region of interest" description="Disordered" evidence="1">
    <location>
        <begin position="344"/>
        <end position="397"/>
    </location>
</feature>
<name>A0A319DS77_ASPSB</name>
<dbReference type="OrthoDB" id="4156714at2759"/>
<evidence type="ECO:0000313" key="2">
    <source>
        <dbReference type="EMBL" id="PYI00521.1"/>
    </source>
</evidence>
<dbReference type="VEuPathDB" id="FungiDB:BO78DRAFT_329850"/>
<reference evidence="2 3" key="1">
    <citation type="submission" date="2018-02" db="EMBL/GenBank/DDBJ databases">
        <title>The genomes of Aspergillus section Nigri reveals drivers in fungal speciation.</title>
        <authorList>
            <consortium name="DOE Joint Genome Institute"/>
            <person name="Vesth T.C."/>
            <person name="Nybo J."/>
            <person name="Theobald S."/>
            <person name="Brandl J."/>
            <person name="Frisvad J.C."/>
            <person name="Nielsen K.F."/>
            <person name="Lyhne E.K."/>
            <person name="Kogle M.E."/>
            <person name="Kuo A."/>
            <person name="Riley R."/>
            <person name="Clum A."/>
            <person name="Nolan M."/>
            <person name="Lipzen A."/>
            <person name="Salamov A."/>
            <person name="Henrissat B."/>
            <person name="Wiebenga A."/>
            <person name="De vries R.P."/>
            <person name="Grigoriev I.V."/>
            <person name="Mortensen U.H."/>
            <person name="Andersen M.R."/>
            <person name="Baker S.E."/>
        </authorList>
    </citation>
    <scope>NUCLEOTIDE SEQUENCE [LARGE SCALE GENOMIC DNA]</scope>
    <source>
        <strain evidence="2 3">CBS 121057</strain>
    </source>
</reference>
<protein>
    <submittedName>
        <fullName evidence="2">Uncharacterized protein</fullName>
    </submittedName>
</protein>
<dbReference type="Proteomes" id="UP000248423">
    <property type="component" value="Unassembled WGS sequence"/>
</dbReference>
<dbReference type="EMBL" id="KZ826447">
    <property type="protein sequence ID" value="PYI00521.1"/>
    <property type="molecule type" value="Genomic_DNA"/>
</dbReference>
<sequence length="397" mass="45369">MTNSEPTDLNDEERIYPYQRMALQNRSEYVATIRGVDRLLSSGSEGWATTHKHVGRMYRVIDQRLRSWIADFVLGSLTHLSNEQMGTILQSLEGYCVQEDWATLKRLLPSQARKYIGELLAESLIYKTIMNKVFENSFGYLDGKTGLADNGEDERFSMKLQYLYERFFQTNPESATLWKRQTHRLANSTSPSQSTDQAFGNYNAQRLKTVAKSVVTDLLASDPFRLLLIEPLDAAEVTKRQNRLIRVFESAVAAMHCCESYMGGHLDLRRLSELGESYRCGTDDMVFHFYNRHPDESTWEGHRILLVVKPAVIYSHNMPDIDSEYESLTTIVDKAMVLLAATEEEVKRSNDERDPPEDISTLSVAEIRQRKNSGSLKRKSKASDNGLPGVRLYKTEP</sequence>
<feature type="compositionally biased region" description="Basic and acidic residues" evidence="1">
    <location>
        <begin position="344"/>
        <end position="353"/>
    </location>
</feature>
<organism evidence="2 3">
    <name type="scientific">Aspergillus sclerotiicarbonarius (strain CBS 121057 / IBT 28362)</name>
    <dbReference type="NCBI Taxonomy" id="1448318"/>
    <lineage>
        <taxon>Eukaryota</taxon>
        <taxon>Fungi</taxon>
        <taxon>Dikarya</taxon>
        <taxon>Ascomycota</taxon>
        <taxon>Pezizomycotina</taxon>
        <taxon>Eurotiomycetes</taxon>
        <taxon>Eurotiomycetidae</taxon>
        <taxon>Eurotiales</taxon>
        <taxon>Aspergillaceae</taxon>
        <taxon>Aspergillus</taxon>
        <taxon>Aspergillus subgen. Circumdati</taxon>
    </lineage>
</organism>
<accession>A0A319DS77</accession>
<evidence type="ECO:0000256" key="1">
    <source>
        <dbReference type="SAM" id="MobiDB-lite"/>
    </source>
</evidence>